<reference evidence="1 2" key="1">
    <citation type="submission" date="2019-06" db="EMBL/GenBank/DDBJ databases">
        <title>Vibrio cholerae phylogeny based on whole-genome sequencing reveals genetic diversity and population strucutre.</title>
        <authorList>
            <person name="Zhiqiu Y."/>
            <person name="Bin L."/>
            <person name="Lingyan J."/>
        </authorList>
    </citation>
    <scope>NUCLEOTIDE SEQUENCE [LARGE SCALE GENOMIC DNA]</scope>
    <source>
        <strain evidence="1 2">N2814</strain>
    </source>
</reference>
<protein>
    <submittedName>
        <fullName evidence="1">DUF1870 family protein</fullName>
    </submittedName>
</protein>
<dbReference type="Pfam" id="PF08965">
    <property type="entry name" value="Aca2_YdiL"/>
    <property type="match status" value="1"/>
</dbReference>
<dbReference type="InterPro" id="IPR010982">
    <property type="entry name" value="Lambda_DNA-bd_dom_sf"/>
</dbReference>
<dbReference type="InterPro" id="IPR027910">
    <property type="entry name" value="YdiL_sf"/>
</dbReference>
<dbReference type="AlphaFoldDB" id="A0ABD7SR35"/>
<evidence type="ECO:0000313" key="2">
    <source>
        <dbReference type="Proteomes" id="UP000323819"/>
    </source>
</evidence>
<evidence type="ECO:0000313" key="1">
    <source>
        <dbReference type="EMBL" id="TXX67193.1"/>
    </source>
</evidence>
<accession>A0ABD7SR35</accession>
<name>A0ABD7SR35_VIBCL</name>
<dbReference type="Proteomes" id="UP000323819">
    <property type="component" value="Unassembled WGS sequence"/>
</dbReference>
<dbReference type="SUPFAM" id="SSF47413">
    <property type="entry name" value="lambda repressor-like DNA-binding domains"/>
    <property type="match status" value="1"/>
</dbReference>
<organism evidence="1 2">
    <name type="scientific">Vibrio cholerae</name>
    <dbReference type="NCBI Taxonomy" id="666"/>
    <lineage>
        <taxon>Bacteria</taxon>
        <taxon>Pseudomonadati</taxon>
        <taxon>Pseudomonadota</taxon>
        <taxon>Gammaproteobacteria</taxon>
        <taxon>Vibrionales</taxon>
        <taxon>Vibrionaceae</taxon>
        <taxon>Vibrio</taxon>
    </lineage>
</organism>
<dbReference type="Gene3D" id="1.10.3100.10">
    <property type="entry name" value="Putative cytoplasmic protein"/>
    <property type="match status" value="1"/>
</dbReference>
<gene>
    <name evidence="1" type="ORF">FXF03_01080</name>
</gene>
<comment type="caution">
    <text evidence="1">The sequence shown here is derived from an EMBL/GenBank/DDBJ whole genome shotgun (WGS) entry which is preliminary data.</text>
</comment>
<proteinExistence type="predicted"/>
<dbReference type="InterPro" id="IPR015060">
    <property type="entry name" value="Aca2_YdiL-like"/>
</dbReference>
<dbReference type="EMBL" id="VSIJ01000005">
    <property type="protein sequence ID" value="TXX67193.1"/>
    <property type="molecule type" value="Genomic_DNA"/>
</dbReference>
<dbReference type="RefSeq" id="WP_148521326.1">
    <property type="nucleotide sequence ID" value="NZ_VSIJ01000005.1"/>
</dbReference>
<sequence length="109" mass="12469">MNHLQLKQVRLLLFLTTKEAASLSSATIRSWQRYEDGTRSFPKEVKSMMIKLIEKRNRLISNFDESNPNCCFFATLDAFLEAGGRGDLSDWRIAQSVSAEVLSKKLKLE</sequence>